<dbReference type="Gene3D" id="1.10.357.10">
    <property type="entry name" value="Tetracycline Repressor, domain 2"/>
    <property type="match status" value="1"/>
</dbReference>
<sequence length="221" mass="24153">VADETDTVASTDRSSADRDLRASDGRIPGRRGLATRQKLLDATLIVLDSVAYRDLKVVDIARQAGTSPATFYQYFPDVESAMLALAGDLSEAWHADLRKLVTNRDWDTDPDGAAHTVADGMLEFWTRHKPVLRVLDLRSMEGDLRFREIRTYLLAGATAALMDLAAEREIPGDPMASAGVVVGMLAHVANHQHGLERWGVSHELLVDTVAGIIRRTIVGLA</sequence>
<dbReference type="GO" id="GO:0000976">
    <property type="term" value="F:transcription cis-regulatory region binding"/>
    <property type="evidence" value="ECO:0007669"/>
    <property type="project" value="TreeGrafter"/>
</dbReference>
<gene>
    <name evidence="6" type="ORF">METZ01_LOCUS124270</name>
</gene>
<accession>A0A381Y2U6</accession>
<dbReference type="InterPro" id="IPR050109">
    <property type="entry name" value="HTH-type_TetR-like_transc_reg"/>
</dbReference>
<name>A0A381Y2U6_9ZZZZ</name>
<dbReference type="Gene3D" id="1.10.10.60">
    <property type="entry name" value="Homeodomain-like"/>
    <property type="match status" value="1"/>
</dbReference>
<evidence type="ECO:0000259" key="5">
    <source>
        <dbReference type="PROSITE" id="PS50977"/>
    </source>
</evidence>
<feature type="region of interest" description="Disordered" evidence="4">
    <location>
        <begin position="1"/>
        <end position="26"/>
    </location>
</feature>
<dbReference type="EMBL" id="UINC01017277">
    <property type="protein sequence ID" value="SVA71416.1"/>
    <property type="molecule type" value="Genomic_DNA"/>
</dbReference>
<feature type="domain" description="HTH tetR-type" evidence="5">
    <location>
        <begin position="33"/>
        <end position="93"/>
    </location>
</feature>
<protein>
    <recommendedName>
        <fullName evidence="5">HTH tetR-type domain-containing protein</fullName>
    </recommendedName>
</protein>
<evidence type="ECO:0000256" key="2">
    <source>
        <dbReference type="ARBA" id="ARBA00023125"/>
    </source>
</evidence>
<dbReference type="Pfam" id="PF00440">
    <property type="entry name" value="TetR_N"/>
    <property type="match status" value="1"/>
</dbReference>
<dbReference type="PANTHER" id="PTHR30055:SF234">
    <property type="entry name" value="HTH-TYPE TRANSCRIPTIONAL REGULATOR BETI"/>
    <property type="match status" value="1"/>
</dbReference>
<dbReference type="InterPro" id="IPR011075">
    <property type="entry name" value="TetR_C"/>
</dbReference>
<keyword evidence="2" id="KW-0238">DNA-binding</keyword>
<dbReference type="PANTHER" id="PTHR30055">
    <property type="entry name" value="HTH-TYPE TRANSCRIPTIONAL REGULATOR RUTR"/>
    <property type="match status" value="1"/>
</dbReference>
<keyword evidence="1" id="KW-0805">Transcription regulation</keyword>
<evidence type="ECO:0000256" key="3">
    <source>
        <dbReference type="ARBA" id="ARBA00023163"/>
    </source>
</evidence>
<dbReference type="SUPFAM" id="SSF46689">
    <property type="entry name" value="Homeodomain-like"/>
    <property type="match status" value="1"/>
</dbReference>
<dbReference type="GO" id="GO:0003700">
    <property type="term" value="F:DNA-binding transcription factor activity"/>
    <property type="evidence" value="ECO:0007669"/>
    <property type="project" value="TreeGrafter"/>
</dbReference>
<dbReference type="PROSITE" id="PS50977">
    <property type="entry name" value="HTH_TETR_2"/>
    <property type="match status" value="1"/>
</dbReference>
<proteinExistence type="predicted"/>
<dbReference type="AlphaFoldDB" id="A0A381Y2U6"/>
<dbReference type="InterPro" id="IPR009057">
    <property type="entry name" value="Homeodomain-like_sf"/>
</dbReference>
<evidence type="ECO:0000313" key="6">
    <source>
        <dbReference type="EMBL" id="SVA71416.1"/>
    </source>
</evidence>
<organism evidence="6">
    <name type="scientific">marine metagenome</name>
    <dbReference type="NCBI Taxonomy" id="408172"/>
    <lineage>
        <taxon>unclassified sequences</taxon>
        <taxon>metagenomes</taxon>
        <taxon>ecological metagenomes</taxon>
    </lineage>
</organism>
<feature type="compositionally biased region" description="Basic and acidic residues" evidence="4">
    <location>
        <begin position="14"/>
        <end position="24"/>
    </location>
</feature>
<dbReference type="Pfam" id="PF19352">
    <property type="entry name" value="TetR_C_38"/>
    <property type="match status" value="1"/>
</dbReference>
<evidence type="ECO:0000256" key="1">
    <source>
        <dbReference type="ARBA" id="ARBA00023015"/>
    </source>
</evidence>
<dbReference type="InterPro" id="IPR001647">
    <property type="entry name" value="HTH_TetR"/>
</dbReference>
<feature type="non-terminal residue" evidence="6">
    <location>
        <position position="1"/>
    </location>
</feature>
<evidence type="ECO:0000256" key="4">
    <source>
        <dbReference type="SAM" id="MobiDB-lite"/>
    </source>
</evidence>
<keyword evidence="3" id="KW-0804">Transcription</keyword>
<reference evidence="6" key="1">
    <citation type="submission" date="2018-05" db="EMBL/GenBank/DDBJ databases">
        <authorList>
            <person name="Lanie J.A."/>
            <person name="Ng W.-L."/>
            <person name="Kazmierczak K.M."/>
            <person name="Andrzejewski T.M."/>
            <person name="Davidsen T.M."/>
            <person name="Wayne K.J."/>
            <person name="Tettelin H."/>
            <person name="Glass J.I."/>
            <person name="Rusch D."/>
            <person name="Podicherti R."/>
            <person name="Tsui H.-C.T."/>
            <person name="Winkler M.E."/>
        </authorList>
    </citation>
    <scope>NUCLEOTIDE SEQUENCE</scope>
</reference>